<proteinExistence type="predicted"/>
<evidence type="ECO:0000313" key="2">
    <source>
        <dbReference type="EMBL" id="EGW13351.1"/>
    </source>
</evidence>
<reference evidence="3" key="1">
    <citation type="journal article" date="2011" name="Nat. Biotechnol.">
        <title>The genomic sequence of the Chinese hamster ovary (CHO)-K1 cell line.</title>
        <authorList>
            <person name="Xu X."/>
            <person name="Nagarajan H."/>
            <person name="Lewis N.E."/>
            <person name="Pan S."/>
            <person name="Cai Z."/>
            <person name="Liu X."/>
            <person name="Chen W."/>
            <person name="Xie M."/>
            <person name="Wang W."/>
            <person name="Hammond S."/>
            <person name="Andersen M.R."/>
            <person name="Neff N."/>
            <person name="Passarelli B."/>
            <person name="Koh W."/>
            <person name="Fan H.C."/>
            <person name="Wang J."/>
            <person name="Gui Y."/>
            <person name="Lee K.H."/>
            <person name="Betenbaugh M.J."/>
            <person name="Quake S.R."/>
            <person name="Famili I."/>
            <person name="Palsson B.O."/>
            <person name="Wang J."/>
        </authorList>
    </citation>
    <scope>NUCLEOTIDE SEQUENCE [LARGE SCALE GENOMIC DNA]</scope>
    <source>
        <strain evidence="3">CHO K1 cell line</strain>
    </source>
</reference>
<evidence type="ECO:0000256" key="1">
    <source>
        <dbReference type="SAM" id="MobiDB-lite"/>
    </source>
</evidence>
<accession>G3I056</accession>
<dbReference type="EMBL" id="JH000997">
    <property type="protein sequence ID" value="EGW13351.1"/>
    <property type="molecule type" value="Genomic_DNA"/>
</dbReference>
<dbReference type="Proteomes" id="UP000001075">
    <property type="component" value="Unassembled WGS sequence"/>
</dbReference>
<evidence type="ECO:0000313" key="3">
    <source>
        <dbReference type="Proteomes" id="UP000001075"/>
    </source>
</evidence>
<feature type="region of interest" description="Disordered" evidence="1">
    <location>
        <begin position="1"/>
        <end position="24"/>
    </location>
</feature>
<name>G3I056_CRIGR</name>
<dbReference type="InParanoid" id="G3I056"/>
<dbReference type="AlphaFoldDB" id="G3I056"/>
<gene>
    <name evidence="2" type="ORF">I79_016732</name>
</gene>
<sequence length="58" mass="6385">MVHTIIPAPRCTPSSSQHPGGLQMRPMVHTFIPAPRRAADEANLSYTTSLCVHVVKYL</sequence>
<organism evidence="2 3">
    <name type="scientific">Cricetulus griseus</name>
    <name type="common">Chinese hamster</name>
    <name type="synonym">Cricetulus barabensis griseus</name>
    <dbReference type="NCBI Taxonomy" id="10029"/>
    <lineage>
        <taxon>Eukaryota</taxon>
        <taxon>Metazoa</taxon>
        <taxon>Chordata</taxon>
        <taxon>Craniata</taxon>
        <taxon>Vertebrata</taxon>
        <taxon>Euteleostomi</taxon>
        <taxon>Mammalia</taxon>
        <taxon>Eutheria</taxon>
        <taxon>Euarchontoglires</taxon>
        <taxon>Glires</taxon>
        <taxon>Rodentia</taxon>
        <taxon>Myomorpha</taxon>
        <taxon>Muroidea</taxon>
        <taxon>Cricetidae</taxon>
        <taxon>Cricetinae</taxon>
        <taxon>Cricetulus</taxon>
    </lineage>
</organism>
<protein>
    <submittedName>
        <fullName evidence="2">Uncharacterized protein</fullName>
    </submittedName>
</protein>